<dbReference type="InterPro" id="IPR036734">
    <property type="entry name" value="Neur_chan_lig-bd_sf"/>
</dbReference>
<evidence type="ECO:0000256" key="14">
    <source>
        <dbReference type="RuleBase" id="RU000687"/>
    </source>
</evidence>
<dbReference type="Pfam" id="PF02931">
    <property type="entry name" value="Neur_chan_LBD"/>
    <property type="match status" value="1"/>
</dbReference>
<keyword evidence="5" id="KW-0770">Synapse</keyword>
<evidence type="ECO:0000256" key="12">
    <source>
        <dbReference type="ARBA" id="ARBA00023303"/>
    </source>
</evidence>
<keyword evidence="12 14" id="KW-0407">Ion channel</keyword>
<evidence type="ECO:0000256" key="11">
    <source>
        <dbReference type="ARBA" id="ARBA00023286"/>
    </source>
</evidence>
<reference evidence="18" key="3">
    <citation type="submission" date="2023-05" db="EMBL/GenBank/DDBJ databases">
        <authorList>
            <person name="Smith C.H."/>
        </authorList>
    </citation>
    <scope>NUCLEOTIDE SEQUENCE</scope>
    <source>
        <strain evidence="18">CHS0354</strain>
        <tissue evidence="18">Mantle</tissue>
    </source>
</reference>
<dbReference type="EMBL" id="JAEAOA010000686">
    <property type="protein sequence ID" value="KAK3612319.1"/>
    <property type="molecule type" value="Genomic_DNA"/>
</dbReference>
<dbReference type="FunFam" id="2.70.170.10:FF:000028">
    <property type="entry name" value="AcetylCholine Receptor"/>
    <property type="match status" value="1"/>
</dbReference>
<proteinExistence type="inferred from homology"/>
<dbReference type="CDD" id="cd18989">
    <property type="entry name" value="LGIC_ECD_cation"/>
    <property type="match status" value="1"/>
</dbReference>
<evidence type="ECO:0000256" key="15">
    <source>
        <dbReference type="SAM" id="MobiDB-lite"/>
    </source>
</evidence>
<evidence type="ECO:0000256" key="9">
    <source>
        <dbReference type="ARBA" id="ARBA00023170"/>
    </source>
</evidence>
<dbReference type="InterPro" id="IPR018000">
    <property type="entry name" value="Neurotransmitter_ion_chnl_CS"/>
</dbReference>
<reference evidence="18" key="1">
    <citation type="journal article" date="2021" name="Genome Biol. Evol.">
        <title>A High-Quality Reference Genome for a Parasitic Bivalve with Doubly Uniparental Inheritance (Bivalvia: Unionida).</title>
        <authorList>
            <person name="Smith C.H."/>
        </authorList>
    </citation>
    <scope>NUCLEOTIDE SEQUENCE</scope>
    <source>
        <strain evidence="18">CHS0354</strain>
    </source>
</reference>
<dbReference type="Gene3D" id="1.20.58.390">
    <property type="entry name" value="Neurotransmitter-gated ion-channel transmembrane domain"/>
    <property type="match status" value="1"/>
</dbReference>
<keyword evidence="6 14" id="KW-0406">Ion transport</keyword>
<dbReference type="InterPro" id="IPR006202">
    <property type="entry name" value="Neur_chan_lig-bd"/>
</dbReference>
<feature type="domain" description="Neurotransmitter-gated ion-channel transmembrane" evidence="17">
    <location>
        <begin position="241"/>
        <end position="383"/>
    </location>
</feature>
<dbReference type="GO" id="GO:0004888">
    <property type="term" value="F:transmembrane signaling receptor activity"/>
    <property type="evidence" value="ECO:0007669"/>
    <property type="project" value="InterPro"/>
</dbReference>
<keyword evidence="4 14" id="KW-1133">Transmembrane helix</keyword>
<keyword evidence="7 14" id="KW-0472">Membrane</keyword>
<gene>
    <name evidence="18" type="ORF">CHS0354_011037</name>
</gene>
<feature type="region of interest" description="Disordered" evidence="15">
    <location>
        <begin position="368"/>
        <end position="390"/>
    </location>
</feature>
<dbReference type="InterPro" id="IPR036719">
    <property type="entry name" value="Neuro-gated_channel_TM_sf"/>
</dbReference>
<sequence length="439" mass="50451">MAPRELYSMLLPFLLLVYTPEVNAQTSDDGKNLFKKIFIADAYNKAVRPTFNQTEATNVTVILHLTKIIEFDSQMEILTTSGFLDIYWNDCYLTWNADDYNTMNNIYIPQDSVWKPDIDLQNGVSRSKGFGYSNLSVYVENNGRVNWYPYGIWKSACNIDITYFPFDTQTCDLKFGTWTYLTKDVIITVVNDPIDMKGYETNSEWSIVHTSVYTTENIGKPSVVFKLKLKRKPLFFLLNIMLPVMMLSILNVSIFILPAESEEKGAFSVTVFLALVIFLSIVMATLPHNSEEISFLEVYLVIMAAFSTLAVILTMFQIRLNSRDVDEDPIPSWLIKFQVMVEVIRCKRCNKVHQATYNHDEVVTFSSDHTNRTKDTTSERTNSKPQATNEQPNVTWNQICSSLDFVFFWIFSIATVIITVIIVAIYNTDHHFRSTNSET</sequence>
<keyword evidence="9" id="KW-0675">Receptor</keyword>
<dbReference type="PRINTS" id="PR00252">
    <property type="entry name" value="NRIONCHANNEL"/>
</dbReference>
<keyword evidence="11" id="KW-1071">Ligand-gated ion channel</keyword>
<evidence type="ECO:0000256" key="4">
    <source>
        <dbReference type="ARBA" id="ARBA00022989"/>
    </source>
</evidence>
<evidence type="ECO:0000313" key="18">
    <source>
        <dbReference type="EMBL" id="KAK3612319.1"/>
    </source>
</evidence>
<protein>
    <submittedName>
        <fullName evidence="18">Uncharacterized protein</fullName>
    </submittedName>
</protein>
<evidence type="ECO:0000256" key="8">
    <source>
        <dbReference type="ARBA" id="ARBA00023157"/>
    </source>
</evidence>
<dbReference type="Pfam" id="PF02932">
    <property type="entry name" value="Neur_chan_memb"/>
    <property type="match status" value="1"/>
</dbReference>
<evidence type="ECO:0000256" key="6">
    <source>
        <dbReference type="ARBA" id="ARBA00023065"/>
    </source>
</evidence>
<feature type="transmembrane region" description="Helical" evidence="14">
    <location>
        <begin position="266"/>
        <end position="286"/>
    </location>
</feature>
<keyword evidence="14" id="KW-0732">Signal</keyword>
<keyword evidence="3 14" id="KW-0812">Transmembrane</keyword>
<dbReference type="PROSITE" id="PS00236">
    <property type="entry name" value="NEUROTR_ION_CHANNEL"/>
    <property type="match status" value="1"/>
</dbReference>
<reference evidence="18" key="2">
    <citation type="journal article" date="2021" name="Genome Biol. Evol.">
        <title>Developing a high-quality reference genome for a parasitic bivalve with doubly uniparental inheritance (Bivalvia: Unionida).</title>
        <authorList>
            <person name="Smith C.H."/>
        </authorList>
    </citation>
    <scope>NUCLEOTIDE SEQUENCE</scope>
    <source>
        <strain evidence="18">CHS0354</strain>
        <tissue evidence="18">Mantle</tissue>
    </source>
</reference>
<dbReference type="InterPro" id="IPR038050">
    <property type="entry name" value="Neuro_actylchol_rec"/>
</dbReference>
<keyword evidence="19" id="KW-1185">Reference proteome</keyword>
<accession>A0AAE0TM82</accession>
<dbReference type="Gene3D" id="2.70.170.10">
    <property type="entry name" value="Neurotransmitter-gated ion-channel ligand-binding domain"/>
    <property type="match status" value="1"/>
</dbReference>
<evidence type="ECO:0000313" key="19">
    <source>
        <dbReference type="Proteomes" id="UP001195483"/>
    </source>
</evidence>
<keyword evidence="10" id="KW-0325">Glycoprotein</keyword>
<dbReference type="GO" id="GO:0045211">
    <property type="term" value="C:postsynaptic membrane"/>
    <property type="evidence" value="ECO:0007669"/>
    <property type="project" value="InterPro"/>
</dbReference>
<feature type="domain" description="Neurotransmitter-gated ion-channel ligand-binding" evidence="16">
    <location>
        <begin position="36"/>
        <end position="233"/>
    </location>
</feature>
<keyword evidence="2" id="KW-1003">Cell membrane</keyword>
<feature type="chain" id="PRO_5041767043" evidence="14">
    <location>
        <begin position="25"/>
        <end position="439"/>
    </location>
</feature>
<feature type="transmembrane region" description="Helical" evidence="14">
    <location>
        <begin position="234"/>
        <end position="259"/>
    </location>
</feature>
<keyword evidence="1 14" id="KW-0813">Transport</keyword>
<evidence type="ECO:0000256" key="13">
    <source>
        <dbReference type="ARBA" id="ARBA00034099"/>
    </source>
</evidence>
<feature type="compositionally biased region" description="Basic and acidic residues" evidence="15">
    <location>
        <begin position="369"/>
        <end position="382"/>
    </location>
</feature>
<dbReference type="CDD" id="cd19051">
    <property type="entry name" value="LGIC_TM_cation"/>
    <property type="match status" value="1"/>
</dbReference>
<evidence type="ECO:0000256" key="7">
    <source>
        <dbReference type="ARBA" id="ARBA00023136"/>
    </source>
</evidence>
<dbReference type="PRINTS" id="PR00254">
    <property type="entry name" value="NICOTINICR"/>
</dbReference>
<dbReference type="InterPro" id="IPR002394">
    <property type="entry name" value="Nicotinic_acetylcholine_rcpt"/>
</dbReference>
<dbReference type="SUPFAM" id="SSF90112">
    <property type="entry name" value="Neurotransmitter-gated ion-channel transmembrane pore"/>
    <property type="match status" value="1"/>
</dbReference>
<dbReference type="AlphaFoldDB" id="A0AAE0TM82"/>
<dbReference type="InterPro" id="IPR006201">
    <property type="entry name" value="Neur_channel"/>
</dbReference>
<feature type="transmembrane region" description="Helical" evidence="14">
    <location>
        <begin position="298"/>
        <end position="316"/>
    </location>
</feature>
<keyword evidence="8" id="KW-1015">Disulfide bond</keyword>
<feature type="transmembrane region" description="Helical" evidence="14">
    <location>
        <begin position="405"/>
        <end position="426"/>
    </location>
</feature>
<dbReference type="GO" id="GO:0022848">
    <property type="term" value="F:acetylcholine-gated monoatomic cation-selective channel activity"/>
    <property type="evidence" value="ECO:0007669"/>
    <property type="project" value="InterPro"/>
</dbReference>
<dbReference type="PANTHER" id="PTHR18945">
    <property type="entry name" value="NEUROTRANSMITTER GATED ION CHANNEL"/>
    <property type="match status" value="1"/>
</dbReference>
<evidence type="ECO:0000256" key="1">
    <source>
        <dbReference type="ARBA" id="ARBA00022448"/>
    </source>
</evidence>
<dbReference type="Proteomes" id="UP001195483">
    <property type="component" value="Unassembled WGS sequence"/>
</dbReference>
<evidence type="ECO:0000259" key="16">
    <source>
        <dbReference type="Pfam" id="PF02931"/>
    </source>
</evidence>
<evidence type="ECO:0000256" key="2">
    <source>
        <dbReference type="ARBA" id="ARBA00022475"/>
    </source>
</evidence>
<comment type="caution">
    <text evidence="18">The sequence shown here is derived from an EMBL/GenBank/DDBJ whole genome shotgun (WGS) entry which is preliminary data.</text>
</comment>
<evidence type="ECO:0000259" key="17">
    <source>
        <dbReference type="Pfam" id="PF02932"/>
    </source>
</evidence>
<dbReference type="InterPro" id="IPR006029">
    <property type="entry name" value="Neurotrans-gated_channel_TM"/>
</dbReference>
<evidence type="ECO:0000256" key="3">
    <source>
        <dbReference type="ARBA" id="ARBA00022692"/>
    </source>
</evidence>
<dbReference type="SUPFAM" id="SSF63712">
    <property type="entry name" value="Nicotinic receptor ligand binding domain-like"/>
    <property type="match status" value="1"/>
</dbReference>
<organism evidence="18 19">
    <name type="scientific">Potamilus streckersoni</name>
    <dbReference type="NCBI Taxonomy" id="2493646"/>
    <lineage>
        <taxon>Eukaryota</taxon>
        <taxon>Metazoa</taxon>
        <taxon>Spiralia</taxon>
        <taxon>Lophotrochozoa</taxon>
        <taxon>Mollusca</taxon>
        <taxon>Bivalvia</taxon>
        <taxon>Autobranchia</taxon>
        <taxon>Heteroconchia</taxon>
        <taxon>Palaeoheterodonta</taxon>
        <taxon>Unionida</taxon>
        <taxon>Unionoidea</taxon>
        <taxon>Unionidae</taxon>
        <taxon>Ambleminae</taxon>
        <taxon>Lampsilini</taxon>
        <taxon>Potamilus</taxon>
    </lineage>
</organism>
<evidence type="ECO:0000256" key="10">
    <source>
        <dbReference type="ARBA" id="ARBA00023180"/>
    </source>
</evidence>
<comment type="subcellular location">
    <subcellularLocation>
        <location evidence="13">Synaptic cell membrane</location>
        <topology evidence="13">Multi-pass membrane protein</topology>
    </subcellularLocation>
</comment>
<evidence type="ECO:0000256" key="5">
    <source>
        <dbReference type="ARBA" id="ARBA00023018"/>
    </source>
</evidence>
<name>A0AAE0TM82_9BIVA</name>
<feature type="signal peptide" evidence="14">
    <location>
        <begin position="1"/>
        <end position="24"/>
    </location>
</feature>
<comment type="similarity">
    <text evidence="14">Belongs to the ligand-gated ion channel (TC 1.A.9) family.</text>
</comment>